<dbReference type="AlphaFoldDB" id="A0A3S1JJE9"/>
<dbReference type="SUPFAM" id="SSF46689">
    <property type="entry name" value="Homeodomain-like"/>
    <property type="match status" value="2"/>
</dbReference>
<reference evidence="4" key="1">
    <citation type="submission" date="2020-05" db="EMBL/GenBank/DDBJ databases">
        <title>Chitinophaga laudate sp. nov., isolated from a tropical peat swamp.</title>
        <authorList>
            <person name="Goh C.B.S."/>
            <person name="Lee M.S."/>
            <person name="Parimannan S."/>
            <person name="Pasbakhsh P."/>
            <person name="Yule C.M."/>
            <person name="Rajandas H."/>
            <person name="Loke S."/>
            <person name="Croft L."/>
            <person name="Tan J.B.L."/>
        </authorList>
    </citation>
    <scope>NUCLEOTIDE SEQUENCE</scope>
    <source>
        <strain evidence="4">Mgbs1</strain>
    </source>
</reference>
<dbReference type="InterPro" id="IPR009057">
    <property type="entry name" value="Homeodomain-like_sf"/>
</dbReference>
<evidence type="ECO:0000256" key="1">
    <source>
        <dbReference type="ARBA" id="ARBA00023015"/>
    </source>
</evidence>
<dbReference type="InterPro" id="IPR020449">
    <property type="entry name" value="Tscrpt_reg_AraC-type_HTH"/>
</dbReference>
<dbReference type="PANTHER" id="PTHR43280:SF2">
    <property type="entry name" value="HTH-TYPE TRANSCRIPTIONAL REGULATOR EXSA"/>
    <property type="match status" value="1"/>
</dbReference>
<name>A0A3S1JJE9_9BACT</name>
<gene>
    <name evidence="4" type="ORF">ECE50_016430</name>
</gene>
<comment type="caution">
    <text evidence="4">The sequence shown here is derived from an EMBL/GenBank/DDBJ whole genome shotgun (WGS) entry which is preliminary data.</text>
</comment>
<dbReference type="InterPro" id="IPR018062">
    <property type="entry name" value="HTH_AraC-typ_CS"/>
</dbReference>
<evidence type="ECO:0000313" key="5">
    <source>
        <dbReference type="Proteomes" id="UP000281028"/>
    </source>
</evidence>
<dbReference type="SMART" id="SM00342">
    <property type="entry name" value="HTH_ARAC"/>
    <property type="match status" value="1"/>
</dbReference>
<dbReference type="OrthoDB" id="4480133at2"/>
<proteinExistence type="predicted"/>
<organism evidence="4 5">
    <name type="scientific">Chitinophaga solisilvae</name>
    <dbReference type="NCBI Taxonomy" id="1233460"/>
    <lineage>
        <taxon>Bacteria</taxon>
        <taxon>Pseudomonadati</taxon>
        <taxon>Bacteroidota</taxon>
        <taxon>Chitinophagia</taxon>
        <taxon>Chitinophagales</taxon>
        <taxon>Chitinophagaceae</taxon>
        <taxon>Chitinophaga</taxon>
    </lineage>
</organism>
<dbReference type="Gene3D" id="1.10.10.60">
    <property type="entry name" value="Homeodomain-like"/>
    <property type="match status" value="1"/>
</dbReference>
<keyword evidence="3" id="KW-0804">Transcription</keyword>
<sequence>MLLKFPKDQDDQQILKAGATHFAMLKQRNRVSKRTVFLKENTLIFVIHGYKLLHFDDTTVKVEAGSLLMLKRGFYVMSDNVPDGLQFRSLLLYFSDEQLRRFLHKSGYTEPAQATAGHHLTVPLTPLLESFRNQYTDYFAHMQQLPPEVLALKLYELFLLLTATPQKQQVLAFLQSIVRAQPADIAYIVRAHLFQPLSLAELAKLSGRSLASFKRDFQQLFQTSPKKWINEQRLAHAHTLLRTTPAQVAEIAMECGFENVPHFIHIFRQRYGITPNSIRTKNAII</sequence>
<dbReference type="EMBL" id="RIAR02000001">
    <property type="protein sequence ID" value="NSL88428.1"/>
    <property type="molecule type" value="Genomic_DNA"/>
</dbReference>
<dbReference type="InterPro" id="IPR018060">
    <property type="entry name" value="HTH_AraC"/>
</dbReference>
<dbReference type="PRINTS" id="PR00032">
    <property type="entry name" value="HTHARAC"/>
</dbReference>
<dbReference type="Pfam" id="PF22200">
    <property type="entry name" value="ExsA_N"/>
    <property type="match status" value="1"/>
</dbReference>
<dbReference type="PROSITE" id="PS01124">
    <property type="entry name" value="HTH_ARAC_FAMILY_2"/>
    <property type="match status" value="1"/>
</dbReference>
<dbReference type="InterPro" id="IPR054015">
    <property type="entry name" value="ExsA-like_N"/>
</dbReference>
<evidence type="ECO:0000313" key="4">
    <source>
        <dbReference type="EMBL" id="NSL88428.1"/>
    </source>
</evidence>
<dbReference type="Proteomes" id="UP000281028">
    <property type="component" value="Unassembled WGS sequence"/>
</dbReference>
<dbReference type="Pfam" id="PF12833">
    <property type="entry name" value="HTH_18"/>
    <property type="match status" value="1"/>
</dbReference>
<keyword evidence="2" id="KW-0238">DNA-binding</keyword>
<protein>
    <submittedName>
        <fullName evidence="4">Helix-turn-helix transcriptional regulator</fullName>
    </submittedName>
</protein>
<keyword evidence="5" id="KW-1185">Reference proteome</keyword>
<evidence type="ECO:0000256" key="3">
    <source>
        <dbReference type="ARBA" id="ARBA00023163"/>
    </source>
</evidence>
<dbReference type="GO" id="GO:0043565">
    <property type="term" value="F:sequence-specific DNA binding"/>
    <property type="evidence" value="ECO:0007669"/>
    <property type="project" value="InterPro"/>
</dbReference>
<accession>A0A3S1JJE9</accession>
<dbReference type="PANTHER" id="PTHR43280">
    <property type="entry name" value="ARAC-FAMILY TRANSCRIPTIONAL REGULATOR"/>
    <property type="match status" value="1"/>
</dbReference>
<dbReference type="GO" id="GO:0003700">
    <property type="term" value="F:DNA-binding transcription factor activity"/>
    <property type="evidence" value="ECO:0007669"/>
    <property type="project" value="InterPro"/>
</dbReference>
<dbReference type="PROSITE" id="PS00041">
    <property type="entry name" value="HTH_ARAC_FAMILY_1"/>
    <property type="match status" value="1"/>
</dbReference>
<keyword evidence="1" id="KW-0805">Transcription regulation</keyword>
<evidence type="ECO:0000256" key="2">
    <source>
        <dbReference type="ARBA" id="ARBA00023125"/>
    </source>
</evidence>